<reference evidence="2 3" key="1">
    <citation type="journal article" date="2014" name="BMC Genomics">
        <title>Adaptive genomic structural variation in the grape powdery mildew pathogen, Erysiphe necator.</title>
        <authorList>
            <person name="Jones L."/>
            <person name="Riaz S."/>
            <person name="Morales-Cruz A."/>
            <person name="Amrine K.C."/>
            <person name="McGuire B."/>
            <person name="Gubler W.D."/>
            <person name="Walker M.A."/>
            <person name="Cantu D."/>
        </authorList>
    </citation>
    <scope>NUCLEOTIDE SEQUENCE [LARGE SCALE GENOMIC DNA]</scope>
    <source>
        <strain evidence="3">c</strain>
    </source>
</reference>
<evidence type="ECO:0000256" key="1">
    <source>
        <dbReference type="SAM" id="MobiDB-lite"/>
    </source>
</evidence>
<protein>
    <submittedName>
        <fullName evidence="2">Uncharacterized protein</fullName>
    </submittedName>
</protein>
<gene>
    <name evidence="2" type="ORF">EV44_g1315</name>
</gene>
<feature type="region of interest" description="Disordered" evidence="1">
    <location>
        <begin position="113"/>
        <end position="132"/>
    </location>
</feature>
<dbReference type="HOGENOM" id="CLU_038480_0_0_1"/>
<feature type="compositionally biased region" description="Basic and acidic residues" evidence="1">
    <location>
        <begin position="175"/>
        <end position="189"/>
    </location>
</feature>
<organism evidence="2 3">
    <name type="scientific">Uncinula necator</name>
    <name type="common">Grape powdery mildew</name>
    <dbReference type="NCBI Taxonomy" id="52586"/>
    <lineage>
        <taxon>Eukaryota</taxon>
        <taxon>Fungi</taxon>
        <taxon>Dikarya</taxon>
        <taxon>Ascomycota</taxon>
        <taxon>Pezizomycotina</taxon>
        <taxon>Leotiomycetes</taxon>
        <taxon>Erysiphales</taxon>
        <taxon>Erysiphaceae</taxon>
        <taxon>Erysiphe</taxon>
    </lineage>
</organism>
<feature type="compositionally biased region" description="Low complexity" evidence="1">
    <location>
        <begin position="113"/>
        <end position="125"/>
    </location>
</feature>
<sequence>MATDLQAQLITAFQQIWSNLASAIRGHQLTDDSNPVPLLSSIASTTDTPEKKKFCSLLGCYDVKFGEMKAQLESYNSRNSKSASELVQVQGEATELNKAISLAQQEILHLSQSSSQKSAARSPFSGHNDNDKIAKLNDKVSTLQAEYNRLPATHNTSSTKNSEVNDGSASKARRTRSDPEEFSGTKKDTEKRQMVYESWKAQIQQIFLVDGNCFPSSFHIISYITSQPSGKAWLAVQDGTAKNALDTLFQGKSAYGDFIADFDHLAEMAKYDDRTKVNLPASNNYTGWSDMINTIARNLQQQEHIAKLQAPTSTIQQNNPNEPNQNFEHDDPMDLSRIRLSTAEKNYRMENGLCVACGNSGHIAKDHHRKIDPIPMPRRSKNLIASRGNDNDNRPSPKQNFSPNQKIIPPNNSQPLPTPNLHYSPM</sequence>
<keyword evidence="3" id="KW-1185">Reference proteome</keyword>
<evidence type="ECO:0000313" key="3">
    <source>
        <dbReference type="Proteomes" id="UP000030854"/>
    </source>
</evidence>
<accession>A0A0B1NX95</accession>
<dbReference type="EMBL" id="JNVN01003353">
    <property type="protein sequence ID" value="KHJ31007.1"/>
    <property type="molecule type" value="Genomic_DNA"/>
</dbReference>
<dbReference type="Proteomes" id="UP000030854">
    <property type="component" value="Unassembled WGS sequence"/>
</dbReference>
<feature type="region of interest" description="Disordered" evidence="1">
    <location>
        <begin position="149"/>
        <end position="189"/>
    </location>
</feature>
<comment type="caution">
    <text evidence="2">The sequence shown here is derived from an EMBL/GenBank/DDBJ whole genome shotgun (WGS) entry which is preliminary data.</text>
</comment>
<feature type="compositionally biased region" description="Polar residues" evidence="1">
    <location>
        <begin position="153"/>
        <end position="168"/>
    </location>
</feature>
<evidence type="ECO:0000313" key="2">
    <source>
        <dbReference type="EMBL" id="KHJ31007.1"/>
    </source>
</evidence>
<feature type="compositionally biased region" description="Low complexity" evidence="1">
    <location>
        <begin position="316"/>
        <end position="326"/>
    </location>
</feature>
<feature type="compositionally biased region" description="Polar residues" evidence="1">
    <location>
        <begin position="396"/>
        <end position="415"/>
    </location>
</feature>
<name>A0A0B1NX95_UNCNE</name>
<proteinExistence type="predicted"/>
<feature type="region of interest" description="Disordered" evidence="1">
    <location>
        <begin position="313"/>
        <end position="332"/>
    </location>
</feature>
<dbReference type="AlphaFoldDB" id="A0A0B1NX95"/>
<feature type="region of interest" description="Disordered" evidence="1">
    <location>
        <begin position="366"/>
        <end position="426"/>
    </location>
</feature>